<proteinExistence type="predicted"/>
<accession>A0A6N6W6F4</accession>
<dbReference type="RefSeq" id="WP_154565955.1">
    <property type="nucleotide sequence ID" value="NZ_JAQQFQ010000067.1"/>
</dbReference>
<evidence type="ECO:0000313" key="2">
    <source>
        <dbReference type="EMBL" id="KAE8755448.1"/>
    </source>
</evidence>
<evidence type="ECO:0000313" key="3">
    <source>
        <dbReference type="Proteomes" id="UP000463700"/>
    </source>
</evidence>
<dbReference type="AlphaFoldDB" id="A0A6N6W6F4"/>
<dbReference type="Proteomes" id="UP000463700">
    <property type="component" value="Unassembled WGS sequence"/>
</dbReference>
<protein>
    <submittedName>
        <fullName evidence="2">Uncharacterized protein</fullName>
    </submittedName>
</protein>
<name>A0A6N6W6F4_9BURK</name>
<reference evidence="2 3" key="1">
    <citation type="journal article" date="2020" name="Int. J. Syst. Evol. Microbiol.">
        <title>Paraburkholderia madseniana sp. nov., a phenolic acid-degrading bacterium isolated from acidic forest soil.</title>
        <authorList>
            <person name="Wilhelm R.C."/>
            <person name="Murphy S.J.L."/>
            <person name="Feriancek N.M."/>
            <person name="Karasz D.C."/>
            <person name="DeRito C.M."/>
            <person name="Newman J.D."/>
            <person name="Buckley D.H."/>
        </authorList>
    </citation>
    <scope>NUCLEOTIDE SEQUENCE [LARGE SCALE GENOMIC DNA]</scope>
    <source>
        <strain evidence="2 3">RP11</strain>
    </source>
</reference>
<gene>
    <name evidence="2" type="ORF">FSO04_34110</name>
</gene>
<evidence type="ECO:0000256" key="1">
    <source>
        <dbReference type="SAM" id="MobiDB-lite"/>
    </source>
</evidence>
<feature type="region of interest" description="Disordered" evidence="1">
    <location>
        <begin position="25"/>
        <end position="49"/>
    </location>
</feature>
<comment type="caution">
    <text evidence="2">The sequence shown here is derived from an EMBL/GenBank/DDBJ whole genome shotgun (WGS) entry which is preliminary data.</text>
</comment>
<dbReference type="EMBL" id="VOSW01000088">
    <property type="protein sequence ID" value="KAE8755448.1"/>
    <property type="molecule type" value="Genomic_DNA"/>
</dbReference>
<sequence length="49" mass="5140">MTRRTQNGNLRSFAMAAAAITAKNSKTADLGSADAMHQGNAGNGEHHTR</sequence>
<organism evidence="2 3">
    <name type="scientific">Paraburkholderia madseniana</name>
    <dbReference type="NCBI Taxonomy" id="2599607"/>
    <lineage>
        <taxon>Bacteria</taxon>
        <taxon>Pseudomonadati</taxon>
        <taxon>Pseudomonadota</taxon>
        <taxon>Betaproteobacteria</taxon>
        <taxon>Burkholderiales</taxon>
        <taxon>Burkholderiaceae</taxon>
        <taxon>Paraburkholderia</taxon>
    </lineage>
</organism>